<dbReference type="PANTHER" id="PTHR47963:SF3">
    <property type="entry name" value="DEAD-BOX ATP-DEPENDENT RNA HELICASE 47, MITOCHONDRIAL"/>
    <property type="match status" value="1"/>
</dbReference>
<keyword evidence="2" id="KW-0378">Hydrolase</keyword>
<keyword evidence="1" id="KW-0547">Nucleotide-binding</keyword>
<dbReference type="PROSITE" id="PS51192">
    <property type="entry name" value="HELICASE_ATP_BIND_1"/>
    <property type="match status" value="1"/>
</dbReference>
<feature type="domain" description="Helicase ATP-binding" evidence="6">
    <location>
        <begin position="1"/>
        <end position="174"/>
    </location>
</feature>
<dbReference type="CDD" id="cd18787">
    <property type="entry name" value="SF2_C_DEAD"/>
    <property type="match status" value="1"/>
</dbReference>
<feature type="domain" description="Helicase C-terminal" evidence="7">
    <location>
        <begin position="238"/>
        <end position="397"/>
    </location>
</feature>
<keyword evidence="4" id="KW-0067">ATP-binding</keyword>
<sequence length="701" mass="72876">MMRTALVVAPSQELAMQIVRVAKSLLPPDLRRHAVQQVIGGANPKRQAEALAAVPGPLLVVGTPGRLAEMIRTGALRLHPCPIMVLDEADQLLAPAFAEDINYISDHCGKRCPVAPGGAGAAAAASGSDTPAALAAGRGPDGAAARRQTVLVSATLTPTVLGRAARWCPDPCFVSAGAVPALAVHEEAAEAQGAAAENPSWGWGAKGWDGPASPLAPKTRGSAGGVEGEELVPTMPPQLLHYYMVTEPRHKVDVLRRTIHALGVQRSLVFMNFQQRLQDTQFKLQARGMKAAALHGELPRLARSNLLNAFRRGKMRALVVSDVAARGLDVPACDAVFNLELPSSAAHYAHRAGRTGRLSAALAAQAAAEARTAAAEAAAVLAEAGGEEGVPAARDAAATAAAAAAAADLLEQAAGTVVTVVTPGERFVVDKLSAQLGVPLLEAHVSHGQFRLGPPPAGYSFERDEESDRTDASEGARPAKRERKGAAGTVATEDSGHGRDAGAQASTSGRSSTGKAAAAAEPKRASIAAKGAAAKGQAEEAGQPGVKSDSKLRSSNNDKYEVIHDEDDEIVLDDEDRGDEDDRDFEILDEDLAALKRLRPAQIRQLAADGGEGGPKLAAAPRQRKVLEDLAPPNKGRKRPATGLGSGRGGEEGKRQGEGQGQEGGRTRGSSRGELLAELRRELEEMRAEKEAAGKGRKGRN</sequence>
<feature type="region of interest" description="Disordered" evidence="5">
    <location>
        <begin position="606"/>
        <end position="701"/>
    </location>
</feature>
<comment type="caution">
    <text evidence="8">The sequence shown here is derived from an EMBL/GenBank/DDBJ whole genome shotgun (WGS) entry which is preliminary data.</text>
</comment>
<dbReference type="AlphaFoldDB" id="A0A150GV02"/>
<accession>A0A150GV02</accession>
<evidence type="ECO:0000256" key="4">
    <source>
        <dbReference type="ARBA" id="ARBA00022840"/>
    </source>
</evidence>
<dbReference type="SMART" id="SM00490">
    <property type="entry name" value="HELICc"/>
    <property type="match status" value="1"/>
</dbReference>
<evidence type="ECO:0000256" key="5">
    <source>
        <dbReference type="SAM" id="MobiDB-lite"/>
    </source>
</evidence>
<evidence type="ECO:0000259" key="6">
    <source>
        <dbReference type="PROSITE" id="PS51192"/>
    </source>
</evidence>
<dbReference type="InterPro" id="IPR050547">
    <property type="entry name" value="DEAD_box_RNA_helicases"/>
</dbReference>
<evidence type="ECO:0000256" key="2">
    <source>
        <dbReference type="ARBA" id="ARBA00022801"/>
    </source>
</evidence>
<dbReference type="STRING" id="33097.A0A150GV02"/>
<dbReference type="InterPro" id="IPR001650">
    <property type="entry name" value="Helicase_C-like"/>
</dbReference>
<dbReference type="GO" id="GO:0003724">
    <property type="term" value="F:RNA helicase activity"/>
    <property type="evidence" value="ECO:0007669"/>
    <property type="project" value="TreeGrafter"/>
</dbReference>
<dbReference type="InterPro" id="IPR014001">
    <property type="entry name" value="Helicase_ATP-bd"/>
</dbReference>
<dbReference type="Pfam" id="PF00270">
    <property type="entry name" value="DEAD"/>
    <property type="match status" value="1"/>
</dbReference>
<dbReference type="Pfam" id="PF00271">
    <property type="entry name" value="Helicase_C"/>
    <property type="match status" value="1"/>
</dbReference>
<evidence type="ECO:0000259" key="7">
    <source>
        <dbReference type="PROSITE" id="PS51194"/>
    </source>
</evidence>
<dbReference type="PANTHER" id="PTHR47963">
    <property type="entry name" value="DEAD-BOX ATP-DEPENDENT RNA HELICASE 47, MITOCHONDRIAL"/>
    <property type="match status" value="1"/>
</dbReference>
<organism evidence="8 9">
    <name type="scientific">Gonium pectorale</name>
    <name type="common">Green alga</name>
    <dbReference type="NCBI Taxonomy" id="33097"/>
    <lineage>
        <taxon>Eukaryota</taxon>
        <taxon>Viridiplantae</taxon>
        <taxon>Chlorophyta</taxon>
        <taxon>core chlorophytes</taxon>
        <taxon>Chlorophyceae</taxon>
        <taxon>CS clade</taxon>
        <taxon>Chlamydomonadales</taxon>
        <taxon>Volvocaceae</taxon>
        <taxon>Gonium</taxon>
    </lineage>
</organism>
<dbReference type="InterPro" id="IPR011545">
    <property type="entry name" value="DEAD/DEAH_box_helicase_dom"/>
</dbReference>
<feature type="compositionally biased region" description="Basic and acidic residues" evidence="5">
    <location>
        <begin position="469"/>
        <end position="479"/>
    </location>
</feature>
<dbReference type="Gene3D" id="3.40.50.300">
    <property type="entry name" value="P-loop containing nucleotide triphosphate hydrolases"/>
    <property type="match status" value="2"/>
</dbReference>
<reference evidence="9" key="1">
    <citation type="journal article" date="2016" name="Nat. Commun.">
        <title>The Gonium pectorale genome demonstrates co-option of cell cycle regulation during the evolution of multicellularity.</title>
        <authorList>
            <person name="Hanschen E.R."/>
            <person name="Marriage T.N."/>
            <person name="Ferris P.J."/>
            <person name="Hamaji T."/>
            <person name="Toyoda A."/>
            <person name="Fujiyama A."/>
            <person name="Neme R."/>
            <person name="Noguchi H."/>
            <person name="Minakuchi Y."/>
            <person name="Suzuki M."/>
            <person name="Kawai-Toyooka H."/>
            <person name="Smith D.R."/>
            <person name="Sparks H."/>
            <person name="Anderson J."/>
            <person name="Bakaric R."/>
            <person name="Luria V."/>
            <person name="Karger A."/>
            <person name="Kirschner M.W."/>
            <person name="Durand P.M."/>
            <person name="Michod R.E."/>
            <person name="Nozaki H."/>
            <person name="Olson B.J."/>
        </authorList>
    </citation>
    <scope>NUCLEOTIDE SEQUENCE [LARGE SCALE GENOMIC DNA]</scope>
    <source>
        <strain evidence="9">NIES-2863</strain>
    </source>
</reference>
<name>A0A150GV02_GONPE</name>
<evidence type="ECO:0000256" key="1">
    <source>
        <dbReference type="ARBA" id="ARBA00022741"/>
    </source>
</evidence>
<evidence type="ECO:0000313" key="9">
    <source>
        <dbReference type="Proteomes" id="UP000075714"/>
    </source>
</evidence>
<dbReference type="GO" id="GO:0016787">
    <property type="term" value="F:hydrolase activity"/>
    <property type="evidence" value="ECO:0007669"/>
    <property type="project" value="UniProtKB-KW"/>
</dbReference>
<dbReference type="GO" id="GO:0005524">
    <property type="term" value="F:ATP binding"/>
    <property type="evidence" value="ECO:0007669"/>
    <property type="project" value="UniProtKB-KW"/>
</dbReference>
<proteinExistence type="predicted"/>
<feature type="compositionally biased region" description="Basic and acidic residues" evidence="5">
    <location>
        <begin position="548"/>
        <end position="563"/>
    </location>
</feature>
<evidence type="ECO:0000313" key="8">
    <source>
        <dbReference type="EMBL" id="KXZ53661.1"/>
    </source>
</evidence>
<protein>
    <submittedName>
        <fullName evidence="8">Uncharacterized protein</fullName>
    </submittedName>
</protein>
<gene>
    <name evidence="8" type="ORF">GPECTOR_6g578</name>
</gene>
<dbReference type="SUPFAM" id="SSF52540">
    <property type="entry name" value="P-loop containing nucleoside triphosphate hydrolases"/>
    <property type="match status" value="1"/>
</dbReference>
<dbReference type="InterPro" id="IPR027417">
    <property type="entry name" value="P-loop_NTPase"/>
</dbReference>
<dbReference type="EMBL" id="LSYV01000007">
    <property type="protein sequence ID" value="KXZ53661.1"/>
    <property type="molecule type" value="Genomic_DNA"/>
</dbReference>
<dbReference type="GO" id="GO:0003723">
    <property type="term" value="F:RNA binding"/>
    <property type="evidence" value="ECO:0007669"/>
    <property type="project" value="TreeGrafter"/>
</dbReference>
<dbReference type="OrthoDB" id="10256233at2759"/>
<feature type="region of interest" description="Disordered" evidence="5">
    <location>
        <begin position="448"/>
        <end position="583"/>
    </location>
</feature>
<dbReference type="Proteomes" id="UP000075714">
    <property type="component" value="Unassembled WGS sequence"/>
</dbReference>
<keyword evidence="9" id="KW-1185">Reference proteome</keyword>
<keyword evidence="3" id="KW-0347">Helicase</keyword>
<feature type="compositionally biased region" description="Low complexity" evidence="5">
    <location>
        <begin position="505"/>
        <end position="543"/>
    </location>
</feature>
<dbReference type="PROSITE" id="PS51194">
    <property type="entry name" value="HELICASE_CTER"/>
    <property type="match status" value="1"/>
</dbReference>
<feature type="compositionally biased region" description="Basic and acidic residues" evidence="5">
    <location>
        <begin position="675"/>
        <end position="694"/>
    </location>
</feature>
<evidence type="ECO:0000256" key="3">
    <source>
        <dbReference type="ARBA" id="ARBA00022806"/>
    </source>
</evidence>
<feature type="compositionally biased region" description="Acidic residues" evidence="5">
    <location>
        <begin position="564"/>
        <end position="583"/>
    </location>
</feature>